<feature type="transmembrane region" description="Helical" evidence="7">
    <location>
        <begin position="52"/>
        <end position="73"/>
    </location>
</feature>
<feature type="transmembrane region" description="Helical" evidence="7">
    <location>
        <begin position="16"/>
        <end position="40"/>
    </location>
</feature>
<dbReference type="SUPFAM" id="SSF103473">
    <property type="entry name" value="MFS general substrate transporter"/>
    <property type="match status" value="1"/>
</dbReference>
<protein>
    <submittedName>
        <fullName evidence="9">MFS transporter</fullName>
    </submittedName>
</protein>
<keyword evidence="4 7" id="KW-0812">Transmembrane</keyword>
<feature type="domain" description="Major facilitator superfamily (MFS) profile" evidence="8">
    <location>
        <begin position="14"/>
        <end position="401"/>
    </location>
</feature>
<feature type="transmembrane region" description="Helical" evidence="7">
    <location>
        <begin position="289"/>
        <end position="308"/>
    </location>
</feature>
<sequence length="406" mass="44206">METTEKLPSSWKKTFITLWIGCFMTGLNFSMTMPFMSLYIETLHPYGKFELNLYSGLAFAVTYLAQAIVSPIWGNLADRKGRKLMCLRAAGVMTFTIFAVGLVHHAMTIIILRFVQGAFSGYINNATAFMASETPHSRSGSVMSNMMTASVTGNLIGPLVGGLLAGWAGYRVTFFVCGAMMGIVFLLTLFNTKEHFTPVEATKMRPIKEIFATLENQKLIVVMFITTLFVQAALMSIAPIISLLVKELMHGQGNVSFVSGIVAAMPGFGTLLVASRLGVKMDRIGPLKILVIGLAAATFVFIPMYFVSSPWSLGMWRFLLGIANAALMPAVQTLLTISVPDEAFGRIFSYNQSFQAAGSMIGAVLGSIISGLFDYQVVFLVTACLMLCDLLLVWSVGSPFKKELKA</sequence>
<organism evidence="9 10">
    <name type="scientific">Ligilactobacillus faecis</name>
    <dbReference type="NCBI Taxonomy" id="762833"/>
    <lineage>
        <taxon>Bacteria</taxon>
        <taxon>Bacillati</taxon>
        <taxon>Bacillota</taxon>
        <taxon>Bacilli</taxon>
        <taxon>Lactobacillales</taxon>
        <taxon>Lactobacillaceae</taxon>
        <taxon>Ligilactobacillus</taxon>
    </lineage>
</organism>
<dbReference type="PANTHER" id="PTHR43414">
    <property type="entry name" value="MULTIDRUG RESISTANCE PROTEIN MDTG"/>
    <property type="match status" value="1"/>
</dbReference>
<accession>A0ABV4DPX5</accession>
<feature type="transmembrane region" description="Helical" evidence="7">
    <location>
        <begin position="257"/>
        <end position="277"/>
    </location>
</feature>
<dbReference type="PROSITE" id="PS50850">
    <property type="entry name" value="MFS"/>
    <property type="match status" value="1"/>
</dbReference>
<feature type="transmembrane region" description="Helical" evidence="7">
    <location>
        <begin position="375"/>
        <end position="396"/>
    </location>
</feature>
<feature type="transmembrane region" description="Helical" evidence="7">
    <location>
        <begin position="85"/>
        <end position="104"/>
    </location>
</feature>
<gene>
    <name evidence="9" type="ORF">AALT52_04820</name>
</gene>
<comment type="caution">
    <text evidence="9">The sequence shown here is derived from an EMBL/GenBank/DDBJ whole genome shotgun (WGS) entry which is preliminary data.</text>
</comment>
<evidence type="ECO:0000256" key="2">
    <source>
        <dbReference type="ARBA" id="ARBA00022448"/>
    </source>
</evidence>
<dbReference type="Proteomes" id="UP001565236">
    <property type="component" value="Unassembled WGS sequence"/>
</dbReference>
<dbReference type="RefSeq" id="WP_369941632.1">
    <property type="nucleotide sequence ID" value="NZ_JBCLUF010000013.1"/>
</dbReference>
<evidence type="ECO:0000256" key="4">
    <source>
        <dbReference type="ARBA" id="ARBA00022692"/>
    </source>
</evidence>
<dbReference type="InterPro" id="IPR036259">
    <property type="entry name" value="MFS_trans_sf"/>
</dbReference>
<evidence type="ECO:0000256" key="7">
    <source>
        <dbReference type="SAM" id="Phobius"/>
    </source>
</evidence>
<dbReference type="EMBL" id="JBCLUF010000013">
    <property type="protein sequence ID" value="MEY8662213.1"/>
    <property type="molecule type" value="Genomic_DNA"/>
</dbReference>
<feature type="transmembrane region" description="Helical" evidence="7">
    <location>
        <begin position="172"/>
        <end position="190"/>
    </location>
</feature>
<reference evidence="9 10" key="1">
    <citation type="submission" date="2024-03" db="EMBL/GenBank/DDBJ databases">
        <title>Mouse gut bacterial collection (mGBC) of GemPharmatech.</title>
        <authorList>
            <person name="He Y."/>
            <person name="Dong L."/>
            <person name="Wu D."/>
            <person name="Gao X."/>
            <person name="Lin Z."/>
        </authorList>
    </citation>
    <scope>NUCLEOTIDE SEQUENCE [LARGE SCALE GENOMIC DNA]</scope>
    <source>
        <strain evidence="9 10">15-30</strain>
    </source>
</reference>
<evidence type="ECO:0000256" key="1">
    <source>
        <dbReference type="ARBA" id="ARBA00004651"/>
    </source>
</evidence>
<comment type="subcellular location">
    <subcellularLocation>
        <location evidence="1">Cell membrane</location>
        <topology evidence="1">Multi-pass membrane protein</topology>
    </subcellularLocation>
</comment>
<evidence type="ECO:0000313" key="10">
    <source>
        <dbReference type="Proteomes" id="UP001565236"/>
    </source>
</evidence>
<evidence type="ECO:0000256" key="3">
    <source>
        <dbReference type="ARBA" id="ARBA00022475"/>
    </source>
</evidence>
<keyword evidence="10" id="KW-1185">Reference proteome</keyword>
<keyword evidence="6 7" id="KW-0472">Membrane</keyword>
<proteinExistence type="predicted"/>
<dbReference type="InterPro" id="IPR011701">
    <property type="entry name" value="MFS"/>
</dbReference>
<dbReference type="Gene3D" id="1.20.1250.20">
    <property type="entry name" value="MFS general substrate transporter like domains"/>
    <property type="match status" value="1"/>
</dbReference>
<evidence type="ECO:0000256" key="6">
    <source>
        <dbReference type="ARBA" id="ARBA00023136"/>
    </source>
</evidence>
<name>A0ABV4DPX5_9LACO</name>
<dbReference type="InterPro" id="IPR020846">
    <property type="entry name" value="MFS_dom"/>
</dbReference>
<keyword evidence="5 7" id="KW-1133">Transmembrane helix</keyword>
<dbReference type="Pfam" id="PF07690">
    <property type="entry name" value="MFS_1"/>
    <property type="match status" value="1"/>
</dbReference>
<feature type="transmembrane region" description="Helical" evidence="7">
    <location>
        <begin position="314"/>
        <end position="335"/>
    </location>
</feature>
<dbReference type="PANTHER" id="PTHR43414:SF6">
    <property type="entry name" value="MULTIDRUG RESISTANCE PROTEIN MDTG"/>
    <property type="match status" value="1"/>
</dbReference>
<evidence type="ECO:0000259" key="8">
    <source>
        <dbReference type="PROSITE" id="PS50850"/>
    </source>
</evidence>
<evidence type="ECO:0000256" key="5">
    <source>
        <dbReference type="ARBA" id="ARBA00022989"/>
    </source>
</evidence>
<feature type="transmembrane region" description="Helical" evidence="7">
    <location>
        <begin position="347"/>
        <end position="369"/>
    </location>
</feature>
<evidence type="ECO:0000313" key="9">
    <source>
        <dbReference type="EMBL" id="MEY8662213.1"/>
    </source>
</evidence>
<keyword evidence="3" id="KW-1003">Cell membrane</keyword>
<feature type="transmembrane region" description="Helical" evidence="7">
    <location>
        <begin position="219"/>
        <end position="245"/>
    </location>
</feature>
<keyword evidence="2" id="KW-0813">Transport</keyword>